<dbReference type="AlphaFoldDB" id="A0A2C6MGE7"/>
<dbReference type="InterPro" id="IPR013830">
    <property type="entry name" value="SGNH_hydro"/>
</dbReference>
<dbReference type="GO" id="GO:0004622">
    <property type="term" value="F:phosphatidylcholine lysophospholipase activity"/>
    <property type="evidence" value="ECO:0007669"/>
    <property type="project" value="TreeGrafter"/>
</dbReference>
<dbReference type="Gene3D" id="3.40.50.1110">
    <property type="entry name" value="SGNH hydrolase"/>
    <property type="match status" value="1"/>
</dbReference>
<dbReference type="Gene3D" id="3.40.220.10">
    <property type="entry name" value="Leucine Aminopeptidase, subunit E, domain 1"/>
    <property type="match status" value="1"/>
</dbReference>
<dbReference type="PANTHER" id="PTHR30383:SF5">
    <property type="entry name" value="SGNH HYDROLASE-TYPE ESTERASE DOMAIN-CONTAINING PROTEIN"/>
    <property type="match status" value="1"/>
</dbReference>
<reference evidence="2 3" key="1">
    <citation type="submission" date="2013-09" db="EMBL/GenBank/DDBJ databases">
        <title>Biodegradation of hydrocarbons in the deep terrestrial subsurface : characterization of a microbial consortium composed of two Desulfotomaculum species originating from a deep geological formation.</title>
        <authorList>
            <person name="Aullo T."/>
            <person name="Berlendis S."/>
            <person name="Lascourreges J.-F."/>
            <person name="Dessort D."/>
            <person name="Saint-Laurent S."/>
            <person name="Schraauwers B."/>
            <person name="Mas J."/>
            <person name="Magot M."/>
            <person name="Ranchou-Peyruse A."/>
        </authorList>
    </citation>
    <scope>NUCLEOTIDE SEQUENCE [LARGE SCALE GENOMIC DNA]</scope>
    <source>
        <strain evidence="2 3">Bs107</strain>
    </source>
</reference>
<dbReference type="InterPro" id="IPR043472">
    <property type="entry name" value="Macro_dom-like"/>
</dbReference>
<evidence type="ECO:0000259" key="1">
    <source>
        <dbReference type="Pfam" id="PF13472"/>
    </source>
</evidence>
<dbReference type="Pfam" id="PF13472">
    <property type="entry name" value="Lipase_GDSL_2"/>
    <property type="match status" value="1"/>
</dbReference>
<dbReference type="SUPFAM" id="SSF52949">
    <property type="entry name" value="Macro domain-like"/>
    <property type="match status" value="1"/>
</dbReference>
<dbReference type="CDD" id="cd04501">
    <property type="entry name" value="SGNH_hydrolase_like_4"/>
    <property type="match status" value="1"/>
</dbReference>
<evidence type="ECO:0000313" key="2">
    <source>
        <dbReference type="EMBL" id="PHJ39298.1"/>
    </source>
</evidence>
<gene>
    <name evidence="2" type="ORF">P378_03835</name>
</gene>
<dbReference type="RefSeq" id="WP_099082264.1">
    <property type="nucleotide sequence ID" value="NZ_AWQQ01000024.1"/>
</dbReference>
<dbReference type="InterPro" id="IPR051532">
    <property type="entry name" value="Ester_Hydrolysis_Enzymes"/>
</dbReference>
<dbReference type="EMBL" id="AWQQ01000024">
    <property type="protein sequence ID" value="PHJ39298.1"/>
    <property type="molecule type" value="Genomic_DNA"/>
</dbReference>
<dbReference type="PANTHER" id="PTHR30383">
    <property type="entry name" value="THIOESTERASE 1/PROTEASE 1/LYSOPHOSPHOLIPASE L1"/>
    <property type="match status" value="1"/>
</dbReference>
<name>A0A2C6MGE7_9FIRM</name>
<proteinExistence type="predicted"/>
<dbReference type="Proteomes" id="UP000222564">
    <property type="component" value="Unassembled WGS sequence"/>
</dbReference>
<sequence length="316" mass="34651">MINVIQADISLLGLQDREKSQVMHAQDFGLPEGSHEQRIRAVTGEACKAAESRGLKSLLLPVLNSRAEEISPAAARVMVSEVRRYLSLGSGIEEVTFALPDEKGVQAFQEVAGRKKIVCLGDSITYGYPDGPRFSWVAAVAEATGHPFMNRGISGETTGQMLARFDRDVAAEEPAYVIFAGGHNDGWLGVSLAEVQENIRNVVRLAFDNGICPILALPSPLNIRQMLQHYEGTGEEARRYFAKLEQIRQWIDRYAGERGLLTLDFHTPLLAGDSGEGDVRYLLDGGHPTHEGYRLLGEAAIRQLTGRLHFGKAELA</sequence>
<dbReference type="OrthoDB" id="9777593at2"/>
<accession>A0A2C6MGE7</accession>
<dbReference type="SUPFAM" id="SSF52266">
    <property type="entry name" value="SGNH hydrolase"/>
    <property type="match status" value="1"/>
</dbReference>
<organism evidence="2 3">
    <name type="scientific">Desulforamulus profundi</name>
    <dbReference type="NCBI Taxonomy" id="1383067"/>
    <lineage>
        <taxon>Bacteria</taxon>
        <taxon>Bacillati</taxon>
        <taxon>Bacillota</taxon>
        <taxon>Clostridia</taxon>
        <taxon>Eubacteriales</taxon>
        <taxon>Peptococcaceae</taxon>
        <taxon>Desulforamulus</taxon>
    </lineage>
</organism>
<comment type="caution">
    <text evidence="2">The sequence shown here is derived from an EMBL/GenBank/DDBJ whole genome shotgun (WGS) entry which is preliminary data.</text>
</comment>
<evidence type="ECO:0000313" key="3">
    <source>
        <dbReference type="Proteomes" id="UP000222564"/>
    </source>
</evidence>
<keyword evidence="3" id="KW-1185">Reference proteome</keyword>
<dbReference type="InterPro" id="IPR036514">
    <property type="entry name" value="SGNH_hydro_sf"/>
</dbReference>
<protein>
    <submittedName>
        <fullName evidence="2">GDSL family lipase</fullName>
    </submittedName>
</protein>
<feature type="domain" description="SGNH hydrolase-type esterase" evidence="1">
    <location>
        <begin position="119"/>
        <end position="295"/>
    </location>
</feature>